<feature type="non-terminal residue" evidence="1">
    <location>
        <position position="81"/>
    </location>
</feature>
<evidence type="ECO:0000313" key="1">
    <source>
        <dbReference type="EMBL" id="SBS98508.1"/>
    </source>
</evidence>
<reference evidence="2" key="1">
    <citation type="submission" date="2016-05" db="EMBL/GenBank/DDBJ databases">
        <authorList>
            <person name="Naeem Raeece"/>
        </authorList>
    </citation>
    <scope>NUCLEOTIDE SEQUENCE [LARGE SCALE GENOMIC DNA]</scope>
</reference>
<organism evidence="1 2">
    <name type="scientific">Plasmodium malariae</name>
    <dbReference type="NCBI Taxonomy" id="5858"/>
    <lineage>
        <taxon>Eukaryota</taxon>
        <taxon>Sar</taxon>
        <taxon>Alveolata</taxon>
        <taxon>Apicomplexa</taxon>
        <taxon>Aconoidasida</taxon>
        <taxon>Haemosporida</taxon>
        <taxon>Plasmodiidae</taxon>
        <taxon>Plasmodium</taxon>
        <taxon>Plasmodium (Plasmodium)</taxon>
    </lineage>
</organism>
<dbReference type="EMBL" id="FLQW01005156">
    <property type="protein sequence ID" value="SBS98508.1"/>
    <property type="molecule type" value="Genomic_DNA"/>
</dbReference>
<dbReference type="VEuPathDB" id="PlasmoDB:PmUG01_14031600"/>
<protein>
    <submittedName>
        <fullName evidence="1">TFIIH basal transcription factor subunit, putative</fullName>
    </submittedName>
</protein>
<dbReference type="AlphaFoldDB" id="A0A1A8WZT6"/>
<dbReference type="Proteomes" id="UP000078597">
    <property type="component" value="Unassembled WGS sequence"/>
</dbReference>
<evidence type="ECO:0000313" key="2">
    <source>
        <dbReference type="Proteomes" id="UP000078597"/>
    </source>
</evidence>
<proteinExistence type="predicted"/>
<name>A0A1A8WZT6_PLAMA</name>
<accession>A0A1A8WZT6</accession>
<gene>
    <name evidence="1" type="ORF">PMALA_063760</name>
</gene>
<sequence length="81" mass="9603">MQNTQSSENKVLEEVVRDFDKNEVFEEITAKFTWEQDVERSWNLLVENNGVLQHVSQENLENNSKQKYKKDQIASLRKGIF</sequence>